<dbReference type="EMBL" id="BTFZ01000012">
    <property type="protein sequence ID" value="GMM37463.1"/>
    <property type="molecule type" value="Genomic_DNA"/>
</dbReference>
<dbReference type="Proteomes" id="UP001360560">
    <property type="component" value="Unassembled WGS sequence"/>
</dbReference>
<comment type="subcellular location">
    <subcellularLocation>
        <location evidence="1 5">Cytoplasm</location>
    </subcellularLocation>
</comment>
<gene>
    <name evidence="5" type="primary">EFM5</name>
    <name evidence="7" type="ORF">DASC09_047880</name>
</gene>
<feature type="coiled-coil region" evidence="6">
    <location>
        <begin position="26"/>
        <end position="53"/>
    </location>
</feature>
<dbReference type="Pfam" id="PF10237">
    <property type="entry name" value="N6-adenineMlase"/>
    <property type="match status" value="1"/>
</dbReference>
<keyword evidence="8" id="KW-1185">Reference proteome</keyword>
<dbReference type="AlphaFoldDB" id="A0AAV5QRN8"/>
<dbReference type="PANTHER" id="PTHR13200:SF0">
    <property type="entry name" value="EEF1A LYSINE METHYLTRANSFERASE 1"/>
    <property type="match status" value="1"/>
</dbReference>
<dbReference type="InterPro" id="IPR019369">
    <property type="entry name" value="Efm5/EEF1AKMT1"/>
</dbReference>
<accession>A0AAV5QRN8</accession>
<evidence type="ECO:0000256" key="2">
    <source>
        <dbReference type="ARBA" id="ARBA00022490"/>
    </source>
</evidence>
<evidence type="ECO:0000256" key="1">
    <source>
        <dbReference type="ARBA" id="ARBA00004496"/>
    </source>
</evidence>
<evidence type="ECO:0000256" key="6">
    <source>
        <dbReference type="SAM" id="Coils"/>
    </source>
</evidence>
<dbReference type="GO" id="GO:0032259">
    <property type="term" value="P:methylation"/>
    <property type="evidence" value="ECO:0007669"/>
    <property type="project" value="UniProtKB-KW"/>
</dbReference>
<sequence length="251" mass="28810">MNIIDMDSDDELSLPADTLAALAEFRQEESARLEKFRQLESSAEEQFQETQQKDIELFKEDWQLSQFWYNQHTATLLAQELLDGADQDTMIAIISAPSVYAAMTKLPSSSFHNGVTLKDNVWLFEYDSRFSVLAGDKFVLYDFNHPLKNLPSVLLKKTHRVLIDPPFLSEDCQTKAAITVRALLVEDKSQKTEDGTLRYRVSSCTGERMATLIEKVYPGVKMTTFYPEHERGLSNEFRCYASYEGSSWKFQ</sequence>
<keyword evidence="2 5" id="KW-0963">Cytoplasm</keyword>
<comment type="caution">
    <text evidence="7">The sequence shown here is derived from an EMBL/GenBank/DDBJ whole genome shotgun (WGS) entry which is preliminary data.</text>
</comment>
<reference evidence="7 8" key="1">
    <citation type="journal article" date="2023" name="Elife">
        <title>Identification of key yeast species and microbe-microbe interactions impacting larval growth of Drosophila in the wild.</title>
        <authorList>
            <person name="Mure A."/>
            <person name="Sugiura Y."/>
            <person name="Maeda R."/>
            <person name="Honda K."/>
            <person name="Sakurai N."/>
            <person name="Takahashi Y."/>
            <person name="Watada M."/>
            <person name="Katoh T."/>
            <person name="Gotoh A."/>
            <person name="Gotoh Y."/>
            <person name="Taniguchi I."/>
            <person name="Nakamura K."/>
            <person name="Hayashi T."/>
            <person name="Katayama T."/>
            <person name="Uemura T."/>
            <person name="Hattori Y."/>
        </authorList>
    </citation>
    <scope>NUCLEOTIDE SEQUENCE [LARGE SCALE GENOMIC DNA]</scope>
    <source>
        <strain evidence="7 8">SC-9</strain>
    </source>
</reference>
<protein>
    <recommendedName>
        <fullName evidence="5">Protein-lysine N-methyltransferase EFM5</fullName>
        <ecNumber evidence="5">2.1.1.-</ecNumber>
    </recommendedName>
    <alternativeName>
        <fullName evidence="5">Elongation factor methyltransferase 5</fullName>
    </alternativeName>
</protein>
<comment type="similarity">
    <text evidence="5">Belongs to the class I-like SAM-binding methyltransferase superfamily. EFM5 family.</text>
</comment>
<keyword evidence="3 5" id="KW-0489">Methyltransferase</keyword>
<dbReference type="EC" id="2.1.1.-" evidence="5"/>
<dbReference type="PANTHER" id="PTHR13200">
    <property type="entry name" value="EEF1A LYSINE METHYLTRANSFERASE 1"/>
    <property type="match status" value="1"/>
</dbReference>
<dbReference type="HAMAP" id="MF_03187">
    <property type="entry name" value="Methyltr_EFM5"/>
    <property type="match status" value="1"/>
</dbReference>
<evidence type="ECO:0000256" key="3">
    <source>
        <dbReference type="ARBA" id="ARBA00022603"/>
    </source>
</evidence>
<evidence type="ECO:0000256" key="5">
    <source>
        <dbReference type="HAMAP-Rule" id="MF_03187"/>
    </source>
</evidence>
<evidence type="ECO:0000256" key="4">
    <source>
        <dbReference type="ARBA" id="ARBA00022679"/>
    </source>
</evidence>
<name>A0AAV5QRN8_9ASCO</name>
<keyword evidence="6" id="KW-0175">Coiled coil</keyword>
<evidence type="ECO:0000313" key="8">
    <source>
        <dbReference type="Proteomes" id="UP001360560"/>
    </source>
</evidence>
<dbReference type="GO" id="GO:0016279">
    <property type="term" value="F:protein-lysine N-methyltransferase activity"/>
    <property type="evidence" value="ECO:0007669"/>
    <property type="project" value="UniProtKB-UniRule"/>
</dbReference>
<dbReference type="GO" id="GO:0005737">
    <property type="term" value="C:cytoplasm"/>
    <property type="evidence" value="ECO:0007669"/>
    <property type="project" value="UniProtKB-SubCell"/>
</dbReference>
<comment type="function">
    <text evidence="5">S-adenosyl-L-methionine-dependent protein-lysine N-methyltransferase that trimethylates elongation factor 1-alpha at 'Lys-79'.</text>
</comment>
<organism evidence="7 8">
    <name type="scientific">Saccharomycopsis crataegensis</name>
    <dbReference type="NCBI Taxonomy" id="43959"/>
    <lineage>
        <taxon>Eukaryota</taxon>
        <taxon>Fungi</taxon>
        <taxon>Dikarya</taxon>
        <taxon>Ascomycota</taxon>
        <taxon>Saccharomycotina</taxon>
        <taxon>Saccharomycetes</taxon>
        <taxon>Saccharomycopsidaceae</taxon>
        <taxon>Saccharomycopsis</taxon>
    </lineage>
</organism>
<proteinExistence type="inferred from homology"/>
<keyword evidence="4 5" id="KW-0808">Transferase</keyword>
<evidence type="ECO:0000313" key="7">
    <source>
        <dbReference type="EMBL" id="GMM37463.1"/>
    </source>
</evidence>
<dbReference type="InterPro" id="IPR041370">
    <property type="entry name" value="Mlase_EEF1AKMT1/ZCCHC4"/>
</dbReference>